<evidence type="ECO:0000256" key="2">
    <source>
        <dbReference type="ARBA" id="ARBA00022485"/>
    </source>
</evidence>
<dbReference type="SFLD" id="SFLDS00029">
    <property type="entry name" value="Radical_SAM"/>
    <property type="match status" value="1"/>
</dbReference>
<dbReference type="PANTHER" id="PTHR43273:SF8">
    <property type="entry name" value="RADICAL SAM DOMAIN PROTEIN"/>
    <property type="match status" value="1"/>
</dbReference>
<dbReference type="SFLD" id="SFLDG01386">
    <property type="entry name" value="main_SPASM_domain-containing"/>
    <property type="match status" value="1"/>
</dbReference>
<dbReference type="InterPro" id="IPR058240">
    <property type="entry name" value="rSAM_sf"/>
</dbReference>
<dbReference type="RefSeq" id="WP_052477380.1">
    <property type="nucleotide sequence ID" value="NZ_JARTHD010000019.1"/>
</dbReference>
<evidence type="ECO:0000256" key="6">
    <source>
        <dbReference type="ARBA" id="ARBA00023014"/>
    </source>
</evidence>
<keyword evidence="5" id="KW-0408">Iron</keyword>
<organism evidence="8 9">
    <name type="scientific">Bacillus badius</name>
    <dbReference type="NCBI Taxonomy" id="1455"/>
    <lineage>
        <taxon>Bacteria</taxon>
        <taxon>Bacillati</taxon>
        <taxon>Bacillota</taxon>
        <taxon>Bacilli</taxon>
        <taxon>Bacillales</taxon>
        <taxon>Bacillaceae</taxon>
        <taxon>Pseudobacillus</taxon>
    </lineage>
</organism>
<gene>
    <name evidence="8" type="ORF">SD77_1758</name>
</gene>
<dbReference type="CDD" id="cd01335">
    <property type="entry name" value="Radical_SAM"/>
    <property type="match status" value="1"/>
</dbReference>
<dbReference type="PROSITE" id="PS01305">
    <property type="entry name" value="MOAA_NIFB_PQQE"/>
    <property type="match status" value="1"/>
</dbReference>
<accession>A0ABR5AQY0</accession>
<dbReference type="InterPro" id="IPR023867">
    <property type="entry name" value="Sulphatase_maturase_rSAM"/>
</dbReference>
<evidence type="ECO:0000256" key="4">
    <source>
        <dbReference type="ARBA" id="ARBA00022723"/>
    </source>
</evidence>
<dbReference type="InterPro" id="IPR000385">
    <property type="entry name" value="MoaA_NifB_PqqE_Fe-S-bd_CS"/>
</dbReference>
<feature type="domain" description="Radical SAM core" evidence="7">
    <location>
        <begin position="95"/>
        <end position="324"/>
    </location>
</feature>
<evidence type="ECO:0000256" key="5">
    <source>
        <dbReference type="ARBA" id="ARBA00023004"/>
    </source>
</evidence>
<dbReference type="NCBIfam" id="TIGR04085">
    <property type="entry name" value="rSAM_more_4Fe4S"/>
    <property type="match status" value="1"/>
</dbReference>
<dbReference type="Proteomes" id="UP000031982">
    <property type="component" value="Unassembled WGS sequence"/>
</dbReference>
<evidence type="ECO:0000256" key="1">
    <source>
        <dbReference type="ARBA" id="ARBA00001966"/>
    </source>
</evidence>
<dbReference type="SFLD" id="SFLDG01384">
    <property type="entry name" value="thioether_bond_formation_requi"/>
    <property type="match status" value="1"/>
</dbReference>
<name>A0ABR5AQY0_BACBA</name>
<dbReference type="SUPFAM" id="SSF102114">
    <property type="entry name" value="Radical SAM enzymes"/>
    <property type="match status" value="1"/>
</dbReference>
<proteinExistence type="predicted"/>
<dbReference type="PROSITE" id="PS51918">
    <property type="entry name" value="RADICAL_SAM"/>
    <property type="match status" value="1"/>
</dbReference>
<keyword evidence="3" id="KW-0949">S-adenosyl-L-methionine</keyword>
<keyword evidence="9" id="KW-1185">Reference proteome</keyword>
<evidence type="ECO:0000259" key="7">
    <source>
        <dbReference type="PROSITE" id="PS51918"/>
    </source>
</evidence>
<dbReference type="EMBL" id="JXLP01000017">
    <property type="protein sequence ID" value="KIL77153.1"/>
    <property type="molecule type" value="Genomic_DNA"/>
</dbReference>
<keyword evidence="2" id="KW-0004">4Fe-4S</keyword>
<reference evidence="8 9" key="1">
    <citation type="submission" date="2015-01" db="EMBL/GenBank/DDBJ databases">
        <title>Genome Assembly of Bacillus badius MTCC 1458.</title>
        <authorList>
            <person name="Verma A."/>
            <person name="Khatri I."/>
            <person name="Mual P."/>
            <person name="Subramanian S."/>
            <person name="Krishnamurthi S."/>
        </authorList>
    </citation>
    <scope>NUCLEOTIDE SEQUENCE [LARGE SCALE GENOMIC DNA]</scope>
    <source>
        <strain evidence="8 9">MTCC 1458</strain>
    </source>
</reference>
<evidence type="ECO:0000313" key="8">
    <source>
        <dbReference type="EMBL" id="KIL77153.1"/>
    </source>
</evidence>
<dbReference type="Gene3D" id="3.20.20.70">
    <property type="entry name" value="Aldolase class I"/>
    <property type="match status" value="1"/>
</dbReference>
<dbReference type="PANTHER" id="PTHR43273">
    <property type="entry name" value="ANAEROBIC SULFATASE-MATURATING ENZYME HOMOLOG ASLB-RELATED"/>
    <property type="match status" value="1"/>
</dbReference>
<comment type="caution">
    <text evidence="8">The sequence shown here is derived from an EMBL/GenBank/DDBJ whole genome shotgun (WGS) entry which is preliminary data.</text>
</comment>
<comment type="cofactor">
    <cofactor evidence="1">
        <name>[4Fe-4S] cluster</name>
        <dbReference type="ChEBI" id="CHEBI:49883"/>
    </cofactor>
</comment>
<sequence length="477" mass="53913">MTNYIPFRVQGEEFLYHGLTGSIIQLDDLSKDMVDVFRSKGEHVADTTVLSEEALLQENPSFSRVLAELEQLEIVKKSDKKHARFSATPPPPQTTEDMPVKTLVFHLVNECNLRCTYCYAGDGEYGAPKKYMTVETADRAIQFLMENSLGEKEVNIVLFGGEPFLNWKTLKHVVEQASAEGKQRGKKVGFSLTTNGTRMNEEQMAFLNKYKVMVSVSMDGTKEAHDRYRPMAGGQGSYDRVSKNVEKLMEIHTAAPIGTRVTVVKDFEKLETSLRHLLSKGFYEVGFAPVTETNMQLALDEEDLAELLRQFEELSDLFVEHALKNEYVGFSNLTNLLKELHTGTNKAYGCGAGLGFFAVSPDGGLFLCHRFNEQEEFRLGDIYFGIDQKKRTAMLNELHVDHKPTCQSCALKHICSGGCYYEAMERQGDYRAPNAHYCSWMHEWITIGLKAYVKILQHNPAFLDQISGITKERCISN</sequence>
<keyword evidence="4" id="KW-0479">Metal-binding</keyword>
<keyword evidence="6" id="KW-0411">Iron-sulfur</keyword>
<protein>
    <submittedName>
        <fullName evidence="8">Arylsulfatase regulator (Fe-S oxidoreductase)</fullName>
    </submittedName>
</protein>
<dbReference type="InterPro" id="IPR013785">
    <property type="entry name" value="Aldolase_TIM"/>
</dbReference>
<evidence type="ECO:0000256" key="3">
    <source>
        <dbReference type="ARBA" id="ARBA00022691"/>
    </source>
</evidence>
<evidence type="ECO:0000313" key="9">
    <source>
        <dbReference type="Proteomes" id="UP000031982"/>
    </source>
</evidence>
<dbReference type="SFLD" id="SFLDG01072">
    <property type="entry name" value="dehydrogenase_like"/>
    <property type="match status" value="1"/>
</dbReference>
<dbReference type="InterPro" id="IPR023885">
    <property type="entry name" value="4Fe4S-binding_SPASM_dom"/>
</dbReference>
<dbReference type="SFLD" id="SFLDG01067">
    <property type="entry name" value="SPASM/twitch_domain_containing"/>
    <property type="match status" value="1"/>
</dbReference>
<dbReference type="InterPro" id="IPR007197">
    <property type="entry name" value="rSAM"/>
</dbReference>
<dbReference type="Pfam" id="PF04055">
    <property type="entry name" value="Radical_SAM"/>
    <property type="match status" value="1"/>
</dbReference>